<gene>
    <name evidence="2" type="ORF">DJ019_09885</name>
</gene>
<feature type="domain" description="Asparagine synthetase" evidence="1">
    <location>
        <begin position="208"/>
        <end position="286"/>
    </location>
</feature>
<dbReference type="InterPro" id="IPR001962">
    <property type="entry name" value="Asn_synthase"/>
</dbReference>
<dbReference type="EMBL" id="QFYS01000003">
    <property type="protein sequence ID" value="RAK66538.1"/>
    <property type="molecule type" value="Genomic_DNA"/>
</dbReference>
<comment type="caution">
    <text evidence="2">The sequence shown here is derived from an EMBL/GenBank/DDBJ whole genome shotgun (WGS) entry which is preliminary data.</text>
</comment>
<sequence>MTSAAYDFVGNRFIAASWRPGADERVLKRLRSAIDGWSIAEGAGWLLASEKPEAFASTPSIAVSLGRRSTFDRSAAAFRSPAEVATALDAQGAAAIYDMAPPFRAVWADRPKAALRAETDVFGLGQVFVGNGVGVALTASSATLLADVLAAPTSAERLAGYALFGSFIREETPFEGIDKLLAGACAHLADGRLEISERPAARHAGSDLTAAFQAAVAAMLKAAPDAELELSGGLDSRLILAAMTPDERHGRKAITIGVAGEPSEDVTVARALAESEQLDWSLLDAGSIASLDADGLAELLRAATIAYDHMANPLDKAALIAASQGRRVEARFGGQNGEILRGFYYPAQPLDAAPSEALARNLISMRLQANDRVEDAALSPLAQRDLRAAAEQRMVGVLMSHEGPWGRALDEFYLNQRMQNWVGNATGHRLMDHAPLYPFFDPAFVSAAMAQSSTAKLNSRAAYRLLQALDGDLAKRPLAGGIVPARAISTGRVTDLWLNAQRVSSRVLRSLRGRARNTLGSQTVTQHWRRLNLNAGLPVDRLSATGLFNRASLQEFADGTRLPSRATLGFLLLMSSLEARP</sequence>
<dbReference type="OrthoDB" id="6287162at2"/>
<dbReference type="RefSeq" id="WP_111275846.1">
    <property type="nucleotide sequence ID" value="NZ_QFYS01000003.1"/>
</dbReference>
<dbReference type="InterPro" id="IPR014729">
    <property type="entry name" value="Rossmann-like_a/b/a_fold"/>
</dbReference>
<dbReference type="SUPFAM" id="SSF52402">
    <property type="entry name" value="Adenine nucleotide alpha hydrolases-like"/>
    <property type="match status" value="1"/>
</dbReference>
<dbReference type="GO" id="GO:0006529">
    <property type="term" value="P:asparagine biosynthetic process"/>
    <property type="evidence" value="ECO:0007669"/>
    <property type="project" value="InterPro"/>
</dbReference>
<evidence type="ECO:0000313" key="3">
    <source>
        <dbReference type="Proteomes" id="UP000249524"/>
    </source>
</evidence>
<keyword evidence="3" id="KW-1185">Reference proteome</keyword>
<organism evidence="2 3">
    <name type="scientific">Phenylobacterium kunshanense</name>
    <dbReference type="NCBI Taxonomy" id="1445034"/>
    <lineage>
        <taxon>Bacteria</taxon>
        <taxon>Pseudomonadati</taxon>
        <taxon>Pseudomonadota</taxon>
        <taxon>Alphaproteobacteria</taxon>
        <taxon>Caulobacterales</taxon>
        <taxon>Caulobacteraceae</taxon>
        <taxon>Phenylobacterium</taxon>
    </lineage>
</organism>
<dbReference type="Gene3D" id="3.40.50.620">
    <property type="entry name" value="HUPs"/>
    <property type="match status" value="1"/>
</dbReference>
<dbReference type="GO" id="GO:0004066">
    <property type="term" value="F:asparagine synthase (glutamine-hydrolyzing) activity"/>
    <property type="evidence" value="ECO:0007669"/>
    <property type="project" value="InterPro"/>
</dbReference>
<dbReference type="Pfam" id="PF00733">
    <property type="entry name" value="Asn_synthase"/>
    <property type="match status" value="1"/>
</dbReference>
<evidence type="ECO:0000313" key="2">
    <source>
        <dbReference type="EMBL" id="RAK66538.1"/>
    </source>
</evidence>
<protein>
    <recommendedName>
        <fullName evidence="1">Asparagine synthetase domain-containing protein</fullName>
    </recommendedName>
</protein>
<evidence type="ECO:0000259" key="1">
    <source>
        <dbReference type="Pfam" id="PF00733"/>
    </source>
</evidence>
<proteinExistence type="predicted"/>
<dbReference type="AlphaFoldDB" id="A0A328BNF9"/>
<accession>A0A328BNF9</accession>
<reference evidence="2 3" key="1">
    <citation type="submission" date="2018-05" db="EMBL/GenBank/DDBJ databases">
        <authorList>
            <person name="Lanie J.A."/>
            <person name="Ng W.-L."/>
            <person name="Kazmierczak K.M."/>
            <person name="Andrzejewski T.M."/>
            <person name="Davidsen T.M."/>
            <person name="Wayne K.J."/>
            <person name="Tettelin H."/>
            <person name="Glass J.I."/>
            <person name="Rusch D."/>
            <person name="Podicherti R."/>
            <person name="Tsui H.-C.T."/>
            <person name="Winkler M.E."/>
        </authorList>
    </citation>
    <scope>NUCLEOTIDE SEQUENCE [LARGE SCALE GENOMIC DNA]</scope>
    <source>
        <strain evidence="2 3">BUT-10</strain>
    </source>
</reference>
<dbReference type="Proteomes" id="UP000249524">
    <property type="component" value="Unassembled WGS sequence"/>
</dbReference>
<name>A0A328BNF9_9CAUL</name>